<dbReference type="RefSeq" id="WP_200608264.1">
    <property type="nucleotide sequence ID" value="NZ_CP071517.1"/>
</dbReference>
<dbReference type="InterPro" id="IPR039458">
    <property type="entry name" value="FimA-like"/>
</dbReference>
<keyword evidence="4" id="KW-0281">Fimbrium</keyword>
<dbReference type="Gene3D" id="2.60.40.1090">
    <property type="entry name" value="Fimbrial-type adhesion domain"/>
    <property type="match status" value="1"/>
</dbReference>
<gene>
    <name evidence="6" type="ORF">HIV01_014615</name>
</gene>
<feature type="chain" id="PRO_5047073988" evidence="5">
    <location>
        <begin position="24"/>
        <end position="183"/>
    </location>
</feature>
<evidence type="ECO:0000256" key="4">
    <source>
        <dbReference type="ARBA" id="ARBA00023263"/>
    </source>
</evidence>
<sequence length="183" mass="18316">MKSTLLKAMAISAIALASQAAFASDGTINFTGELTAQTCSINGTAADGNRNVSVTLPAATQSSLAIVGATSAETAFQIALTSCTPATGTVRTRFESGPNVDAATGELLTSGAGASAGLRIQLLNQDRSVIAVGTSDASQNSAPSTITTGAATLNYIARYHRVSTTALVAGAVTSSVTYSMAYN</sequence>
<evidence type="ECO:0000256" key="1">
    <source>
        <dbReference type="ARBA" id="ARBA00004561"/>
    </source>
</evidence>
<accession>A0ABX7R8H6</accession>
<evidence type="ECO:0000256" key="2">
    <source>
        <dbReference type="ARBA" id="ARBA00006671"/>
    </source>
</evidence>
<organism evidence="6 7">
    <name type="scientific">Lysobacter arenosi</name>
    <dbReference type="NCBI Taxonomy" id="2795387"/>
    <lineage>
        <taxon>Bacteria</taxon>
        <taxon>Pseudomonadati</taxon>
        <taxon>Pseudomonadota</taxon>
        <taxon>Gammaproteobacteria</taxon>
        <taxon>Lysobacterales</taxon>
        <taxon>Lysobacteraceae</taxon>
        <taxon>Lysobacter</taxon>
    </lineage>
</organism>
<dbReference type="PANTHER" id="PTHR33420:SF3">
    <property type="entry name" value="FIMBRIAL SUBUNIT ELFA"/>
    <property type="match status" value="1"/>
</dbReference>
<proteinExistence type="inferred from homology"/>
<dbReference type="InterPro" id="IPR036937">
    <property type="entry name" value="Adhesion_dom_fimbrial_sf"/>
</dbReference>
<dbReference type="Pfam" id="PF16970">
    <property type="entry name" value="FimA"/>
    <property type="match status" value="1"/>
</dbReference>
<keyword evidence="3 5" id="KW-0732">Signal</keyword>
<evidence type="ECO:0000313" key="6">
    <source>
        <dbReference type="EMBL" id="QSX74407.1"/>
    </source>
</evidence>
<evidence type="ECO:0000256" key="5">
    <source>
        <dbReference type="SAM" id="SignalP"/>
    </source>
</evidence>
<dbReference type="Proteomes" id="UP000663400">
    <property type="component" value="Chromosome"/>
</dbReference>
<protein>
    <submittedName>
        <fullName evidence="6">Type 1 fimbrial protein</fullName>
    </submittedName>
</protein>
<keyword evidence="7" id="KW-1185">Reference proteome</keyword>
<comment type="subcellular location">
    <subcellularLocation>
        <location evidence="1">Fimbrium</location>
    </subcellularLocation>
</comment>
<evidence type="ECO:0000256" key="3">
    <source>
        <dbReference type="ARBA" id="ARBA00022729"/>
    </source>
</evidence>
<dbReference type="InterPro" id="IPR008966">
    <property type="entry name" value="Adhesion_dom_sf"/>
</dbReference>
<evidence type="ECO:0000313" key="7">
    <source>
        <dbReference type="Proteomes" id="UP000663400"/>
    </source>
</evidence>
<dbReference type="EMBL" id="CP071517">
    <property type="protein sequence ID" value="QSX74407.1"/>
    <property type="molecule type" value="Genomic_DNA"/>
</dbReference>
<dbReference type="InterPro" id="IPR050263">
    <property type="entry name" value="Bact_Fimbrial_Adh_Pro"/>
</dbReference>
<name>A0ABX7R8H6_9GAMM</name>
<dbReference type="PANTHER" id="PTHR33420">
    <property type="entry name" value="FIMBRIAL SUBUNIT ELFA-RELATED"/>
    <property type="match status" value="1"/>
</dbReference>
<feature type="signal peptide" evidence="5">
    <location>
        <begin position="1"/>
        <end position="23"/>
    </location>
</feature>
<dbReference type="SUPFAM" id="SSF49401">
    <property type="entry name" value="Bacterial adhesins"/>
    <property type="match status" value="1"/>
</dbReference>
<reference evidence="6 7" key="1">
    <citation type="submission" date="2021-02" db="EMBL/GenBank/DDBJ databases">
        <title>Lysobacter arenosi sp. nov., isolated from soil of gangwondo yeongwol, south Korea.</title>
        <authorList>
            <person name="Kim K.R."/>
            <person name="Kim K.H."/>
            <person name="Jeon C.O."/>
        </authorList>
    </citation>
    <scope>NUCLEOTIDE SEQUENCE [LARGE SCALE GENOMIC DNA]</scope>
    <source>
        <strain evidence="6 7">R7</strain>
    </source>
</reference>
<comment type="similarity">
    <text evidence="2">Belongs to the fimbrial protein family.</text>
</comment>